<feature type="transmembrane region" description="Helical" evidence="13">
    <location>
        <begin position="195"/>
        <end position="213"/>
    </location>
</feature>
<dbReference type="PIRSF" id="PIRSF006603">
    <property type="entry name" value="DinF"/>
    <property type="match status" value="1"/>
</dbReference>
<dbReference type="AlphaFoldDB" id="A0A1G5RQT7"/>
<keyword evidence="5" id="KW-0813">Transport</keyword>
<feature type="transmembrane region" description="Helical" evidence="13">
    <location>
        <begin position="388"/>
        <end position="408"/>
    </location>
</feature>
<evidence type="ECO:0000256" key="6">
    <source>
        <dbReference type="ARBA" id="ARBA00022449"/>
    </source>
</evidence>
<dbReference type="InterPro" id="IPR002528">
    <property type="entry name" value="MATE_fam"/>
</dbReference>
<dbReference type="PANTHER" id="PTHR43298">
    <property type="entry name" value="MULTIDRUG RESISTANCE PROTEIN NORM-RELATED"/>
    <property type="match status" value="1"/>
</dbReference>
<sequence>MTHADLTTGDIKAHIKRLTIPASIGWFFNTMFNVVDTFYAGKISTTALAGLSMSFPIFFMVIAFSSGLGTGSTALISNALGRKSREDYHRLGLNALVLAWILGLSLMAVGLGVGGQLFQLMGAKGESLGHGVRYIDVIFFGAVFFISNHILNAMLASQGDTRSNRNFLFVAFVLNIILDPIFMFGWLGFPAMGTAGVALATILVQLYGNVYLARKVIKSPAFNLEMLKSAQLSFKTMLEILHQGLPASLNMMTTSIGFFILNTYAMRYGGDVVVAAYGATLRIEQLTTLPALGLNMAALTIGGQNFGAGHLERVREVYRQCLRYGFILMTSGMVVIFLLARILITAFNDDPAVVAAGVTAIRIVVLVFNAYMLTNISVAIMQALKHPYVAMGVGFLRQIALPSFMFYFLGTTLELGVRGIWMGVVIDNWIAAVVVLFVARRTLRRQEEKRHG</sequence>
<evidence type="ECO:0000256" key="7">
    <source>
        <dbReference type="ARBA" id="ARBA00022475"/>
    </source>
</evidence>
<feature type="transmembrane region" description="Helical" evidence="13">
    <location>
        <begin position="57"/>
        <end position="81"/>
    </location>
</feature>
<evidence type="ECO:0000256" key="5">
    <source>
        <dbReference type="ARBA" id="ARBA00022448"/>
    </source>
</evidence>
<evidence type="ECO:0000313" key="14">
    <source>
        <dbReference type="EMBL" id="SCZ76433.1"/>
    </source>
</evidence>
<dbReference type="RefSeq" id="WP_092589050.1">
    <property type="nucleotide sequence ID" value="NZ_FMWL01000001.1"/>
</dbReference>
<comment type="function">
    <text evidence="1">Multidrug efflux pump.</text>
</comment>
<dbReference type="STRING" id="1120920.SAMN03080599_00236"/>
<keyword evidence="15" id="KW-1185">Reference proteome</keyword>
<keyword evidence="7" id="KW-1003">Cell membrane</keyword>
<evidence type="ECO:0000256" key="12">
    <source>
        <dbReference type="ARBA" id="ARBA00031636"/>
    </source>
</evidence>
<dbReference type="GO" id="GO:0042910">
    <property type="term" value="F:xenobiotic transmembrane transporter activity"/>
    <property type="evidence" value="ECO:0007669"/>
    <property type="project" value="InterPro"/>
</dbReference>
<keyword evidence="9 13" id="KW-1133">Transmembrane helix</keyword>
<evidence type="ECO:0000256" key="2">
    <source>
        <dbReference type="ARBA" id="ARBA00004651"/>
    </source>
</evidence>
<dbReference type="GO" id="GO:0006811">
    <property type="term" value="P:monoatomic ion transport"/>
    <property type="evidence" value="ECO:0007669"/>
    <property type="project" value="UniProtKB-KW"/>
</dbReference>
<feature type="transmembrane region" description="Helical" evidence="13">
    <location>
        <begin position="93"/>
        <end position="114"/>
    </location>
</feature>
<keyword evidence="11 13" id="KW-0472">Membrane</keyword>
<gene>
    <name evidence="14" type="ORF">SAMN03080599_00236</name>
</gene>
<dbReference type="NCBIfam" id="TIGR00797">
    <property type="entry name" value="matE"/>
    <property type="match status" value="1"/>
</dbReference>
<dbReference type="Pfam" id="PF01554">
    <property type="entry name" value="MatE"/>
    <property type="match status" value="2"/>
</dbReference>
<evidence type="ECO:0000256" key="1">
    <source>
        <dbReference type="ARBA" id="ARBA00003408"/>
    </source>
</evidence>
<dbReference type="InterPro" id="IPR048279">
    <property type="entry name" value="MdtK-like"/>
</dbReference>
<evidence type="ECO:0000256" key="13">
    <source>
        <dbReference type="SAM" id="Phobius"/>
    </source>
</evidence>
<dbReference type="InterPro" id="IPR050222">
    <property type="entry name" value="MATE_MdtK"/>
</dbReference>
<feature type="transmembrane region" description="Helical" evidence="13">
    <location>
        <begin position="353"/>
        <end position="376"/>
    </location>
</feature>
<evidence type="ECO:0000256" key="10">
    <source>
        <dbReference type="ARBA" id="ARBA00023065"/>
    </source>
</evidence>
<dbReference type="Proteomes" id="UP000199208">
    <property type="component" value="Unassembled WGS sequence"/>
</dbReference>
<dbReference type="GO" id="GO:0015297">
    <property type="term" value="F:antiporter activity"/>
    <property type="evidence" value="ECO:0007669"/>
    <property type="project" value="UniProtKB-KW"/>
</dbReference>
<evidence type="ECO:0000256" key="3">
    <source>
        <dbReference type="ARBA" id="ARBA00010199"/>
    </source>
</evidence>
<feature type="transmembrane region" description="Helical" evidence="13">
    <location>
        <begin position="420"/>
        <end position="439"/>
    </location>
</feature>
<dbReference type="EMBL" id="FMWL01000001">
    <property type="protein sequence ID" value="SCZ76433.1"/>
    <property type="molecule type" value="Genomic_DNA"/>
</dbReference>
<dbReference type="GO" id="GO:0005886">
    <property type="term" value="C:plasma membrane"/>
    <property type="evidence" value="ECO:0007669"/>
    <property type="project" value="UniProtKB-SubCell"/>
</dbReference>
<evidence type="ECO:0000313" key="15">
    <source>
        <dbReference type="Proteomes" id="UP000199208"/>
    </source>
</evidence>
<dbReference type="OrthoDB" id="9776324at2"/>
<evidence type="ECO:0000256" key="4">
    <source>
        <dbReference type="ARBA" id="ARBA00020268"/>
    </source>
</evidence>
<feature type="transmembrane region" description="Helical" evidence="13">
    <location>
        <begin position="167"/>
        <end position="189"/>
    </location>
</feature>
<organism evidence="14 15">
    <name type="scientific">Acidaminobacter hydrogenoformans DSM 2784</name>
    <dbReference type="NCBI Taxonomy" id="1120920"/>
    <lineage>
        <taxon>Bacteria</taxon>
        <taxon>Bacillati</taxon>
        <taxon>Bacillota</taxon>
        <taxon>Clostridia</taxon>
        <taxon>Peptostreptococcales</taxon>
        <taxon>Acidaminobacteraceae</taxon>
        <taxon>Acidaminobacter</taxon>
    </lineage>
</organism>
<name>A0A1G5RQT7_9FIRM</name>
<evidence type="ECO:0000256" key="8">
    <source>
        <dbReference type="ARBA" id="ARBA00022692"/>
    </source>
</evidence>
<feature type="transmembrane region" description="Helical" evidence="13">
    <location>
        <begin position="324"/>
        <end position="347"/>
    </location>
</feature>
<keyword evidence="8 13" id="KW-0812">Transmembrane</keyword>
<evidence type="ECO:0000256" key="9">
    <source>
        <dbReference type="ARBA" id="ARBA00022989"/>
    </source>
</evidence>
<feature type="transmembrane region" description="Helical" evidence="13">
    <location>
        <begin position="134"/>
        <end position="155"/>
    </location>
</feature>
<comment type="similarity">
    <text evidence="3">Belongs to the multi antimicrobial extrusion (MATE) (TC 2.A.66.1) family.</text>
</comment>
<keyword evidence="10" id="KW-0406">Ion transport</keyword>
<comment type="subcellular location">
    <subcellularLocation>
        <location evidence="2">Cell membrane</location>
        <topology evidence="2">Multi-pass membrane protein</topology>
    </subcellularLocation>
</comment>
<proteinExistence type="inferred from homology"/>
<keyword evidence="6" id="KW-0050">Antiport</keyword>
<protein>
    <recommendedName>
        <fullName evidence="4">Probable multidrug resistance protein NorM</fullName>
    </recommendedName>
    <alternativeName>
        <fullName evidence="12">Multidrug-efflux transporter</fullName>
    </alternativeName>
</protein>
<evidence type="ECO:0000256" key="11">
    <source>
        <dbReference type="ARBA" id="ARBA00023136"/>
    </source>
</evidence>
<dbReference type="PANTHER" id="PTHR43298:SF2">
    <property type="entry name" value="FMN_FAD EXPORTER YEEO-RELATED"/>
    <property type="match status" value="1"/>
</dbReference>
<reference evidence="14 15" key="1">
    <citation type="submission" date="2016-10" db="EMBL/GenBank/DDBJ databases">
        <authorList>
            <person name="de Groot N.N."/>
        </authorList>
    </citation>
    <scope>NUCLEOTIDE SEQUENCE [LARGE SCALE GENOMIC DNA]</scope>
    <source>
        <strain evidence="14 15">DSM 2784</strain>
    </source>
</reference>
<accession>A0A1G5RQT7</accession>